<dbReference type="Pfam" id="PF00884">
    <property type="entry name" value="Sulfatase"/>
    <property type="match status" value="1"/>
</dbReference>
<accession>A0A7Z2T6Y5</accession>
<reference evidence="4 5" key="1">
    <citation type="submission" date="2020-01" db="EMBL/GenBank/DDBJ databases">
        <title>Whole genome and functional gene identification of agarase of Vibrio HN897.</title>
        <authorList>
            <person name="Liu Y."/>
            <person name="Zhao Z."/>
        </authorList>
    </citation>
    <scope>NUCLEOTIDE SEQUENCE [LARGE SCALE GENOMIC DNA]</scope>
    <source>
        <strain evidence="4 5">HN897</strain>
    </source>
</reference>
<dbReference type="InterPro" id="IPR017850">
    <property type="entry name" value="Alkaline_phosphatase_core_sf"/>
</dbReference>
<evidence type="ECO:0000256" key="1">
    <source>
        <dbReference type="ARBA" id="ARBA00008779"/>
    </source>
</evidence>
<feature type="domain" description="Sulfatase N-terminal" evidence="3">
    <location>
        <begin position="4"/>
        <end position="314"/>
    </location>
</feature>
<keyword evidence="5" id="KW-1185">Reference proteome</keyword>
<organism evidence="4 5">
    <name type="scientific">Vibrio astriarenae</name>
    <dbReference type="NCBI Taxonomy" id="1481923"/>
    <lineage>
        <taxon>Bacteria</taxon>
        <taxon>Pseudomonadati</taxon>
        <taxon>Pseudomonadota</taxon>
        <taxon>Gammaproteobacteria</taxon>
        <taxon>Vibrionales</taxon>
        <taxon>Vibrionaceae</taxon>
        <taxon>Vibrio</taxon>
    </lineage>
</organism>
<dbReference type="CDD" id="cd16152">
    <property type="entry name" value="sulfatase_like"/>
    <property type="match status" value="1"/>
</dbReference>
<dbReference type="Gene3D" id="3.40.720.10">
    <property type="entry name" value="Alkaline Phosphatase, subunit A"/>
    <property type="match status" value="1"/>
</dbReference>
<proteinExistence type="inferred from homology"/>
<evidence type="ECO:0000313" key="5">
    <source>
        <dbReference type="Proteomes" id="UP000464262"/>
    </source>
</evidence>
<dbReference type="PANTHER" id="PTHR42693:SF53">
    <property type="entry name" value="ENDO-4-O-SULFATASE"/>
    <property type="match status" value="1"/>
</dbReference>
<name>A0A7Z2T6Y5_9VIBR</name>
<dbReference type="GO" id="GO:0004065">
    <property type="term" value="F:arylsulfatase activity"/>
    <property type="evidence" value="ECO:0007669"/>
    <property type="project" value="TreeGrafter"/>
</dbReference>
<evidence type="ECO:0000313" key="4">
    <source>
        <dbReference type="EMBL" id="QIA65481.1"/>
    </source>
</evidence>
<evidence type="ECO:0000256" key="2">
    <source>
        <dbReference type="ARBA" id="ARBA00022801"/>
    </source>
</evidence>
<dbReference type="SUPFAM" id="SSF53649">
    <property type="entry name" value="Alkaline phosphatase-like"/>
    <property type="match status" value="1"/>
</dbReference>
<sequence length="439" mass="49428">MKKKNVIIFFTDQQRFDTLGVHGNPMGLTPNLDHDAVRGTHFENAFTPQPVCLPARACLQTGKYASETNCNTNGSSMSSDERTLAHFFNESGYKTGYFGKWHLNASCIGPFDSPQGGYQTWRAANIPEFVSDAYRTVVYDEVGNELKLPGYRVDAIVDEAIRYIDENQDSPFYMMVSLLEPHMQNHRDDFPAPTGYSERYLDNWTPPDLKALGGTSASHLPGYYGMVKRIDEAYGRLKDVLKSLNLLDDTIVIFTSDHGCHFKTRNGEYKRSCHDASIKIPMVMAGGQFNRGGRFENPVSLVDVAPTLLDACGIEVPSDMSGQSLLPLVEKRDQNVRNHAYVEISESHVGRCIRTTRWKYSVKQVESDTYVDDFLYDLQADPYELDNLIGYKSHDGVVTKLRETLSQQLDDIGHNAITIQDAPSKEAGQRVVFDYEIEL</sequence>
<dbReference type="EMBL" id="CP047476">
    <property type="protein sequence ID" value="QIA65481.1"/>
    <property type="molecule type" value="Genomic_DNA"/>
</dbReference>
<dbReference type="RefSeq" id="WP_164650381.1">
    <property type="nucleotide sequence ID" value="NZ_CP047476.1"/>
</dbReference>
<gene>
    <name evidence="4" type="ORF">GT360_18250</name>
</gene>
<dbReference type="GO" id="GO:0016740">
    <property type="term" value="F:transferase activity"/>
    <property type="evidence" value="ECO:0007669"/>
    <property type="project" value="UniProtKB-KW"/>
</dbReference>
<comment type="similarity">
    <text evidence="1">Belongs to the sulfatase family.</text>
</comment>
<dbReference type="AlphaFoldDB" id="A0A7Z2T6Y5"/>
<dbReference type="InterPro" id="IPR050738">
    <property type="entry name" value="Sulfatase"/>
</dbReference>
<dbReference type="KEGG" id="vas:GT360_18250"/>
<keyword evidence="2 4" id="KW-0378">Hydrolase</keyword>
<keyword evidence="4" id="KW-0808">Transferase</keyword>
<dbReference type="Proteomes" id="UP000464262">
    <property type="component" value="Chromosome 2"/>
</dbReference>
<protein>
    <submittedName>
        <fullName evidence="4">Sulfatase-like hydrolase/transferase</fullName>
    </submittedName>
</protein>
<evidence type="ECO:0000259" key="3">
    <source>
        <dbReference type="Pfam" id="PF00884"/>
    </source>
</evidence>
<dbReference type="InterPro" id="IPR000917">
    <property type="entry name" value="Sulfatase_N"/>
</dbReference>
<dbReference type="PANTHER" id="PTHR42693">
    <property type="entry name" value="ARYLSULFATASE FAMILY MEMBER"/>
    <property type="match status" value="1"/>
</dbReference>